<organism evidence="2 3">
    <name type="scientific">Collinsella aerofaciens</name>
    <dbReference type="NCBI Taxonomy" id="74426"/>
    <lineage>
        <taxon>Bacteria</taxon>
        <taxon>Bacillati</taxon>
        <taxon>Actinomycetota</taxon>
        <taxon>Coriobacteriia</taxon>
        <taxon>Coriobacteriales</taxon>
        <taxon>Coriobacteriaceae</taxon>
        <taxon>Collinsella</taxon>
    </lineage>
</organism>
<dbReference type="Proteomes" id="UP000481598">
    <property type="component" value="Unassembled WGS sequence"/>
</dbReference>
<dbReference type="RefSeq" id="WP_035137761.1">
    <property type="nucleotide sequence ID" value="NZ_CABJBP010000026.1"/>
</dbReference>
<feature type="transmembrane region" description="Helical" evidence="1">
    <location>
        <begin position="102"/>
        <end position="122"/>
    </location>
</feature>
<evidence type="ECO:0000313" key="3">
    <source>
        <dbReference type="Proteomes" id="UP000481598"/>
    </source>
</evidence>
<gene>
    <name evidence="2" type="ORF">GT635_08240</name>
</gene>
<feature type="transmembrane region" description="Helical" evidence="1">
    <location>
        <begin position="59"/>
        <end position="81"/>
    </location>
</feature>
<comment type="caution">
    <text evidence="2">The sequence shown here is derived from an EMBL/GenBank/DDBJ whole genome shotgun (WGS) entry which is preliminary data.</text>
</comment>
<dbReference type="AlphaFoldDB" id="A0A6L8RKT5"/>
<keyword evidence="1" id="KW-0472">Membrane</keyword>
<evidence type="ECO:0000256" key="1">
    <source>
        <dbReference type="SAM" id="Phobius"/>
    </source>
</evidence>
<proteinExistence type="predicted"/>
<reference evidence="2 3" key="1">
    <citation type="journal article" date="2019" name="Nat. Med.">
        <title>A library of human gut bacterial isolates paired with longitudinal multiomics data enables mechanistic microbiome research.</title>
        <authorList>
            <person name="Poyet M."/>
            <person name="Groussin M."/>
            <person name="Gibbons S.M."/>
            <person name="Avila-Pacheco J."/>
            <person name="Jiang X."/>
            <person name="Kearney S.M."/>
            <person name="Perrotta A.R."/>
            <person name="Berdy B."/>
            <person name="Zhao S."/>
            <person name="Lieberman T.D."/>
            <person name="Swanson P.K."/>
            <person name="Smith M."/>
            <person name="Roesemann S."/>
            <person name="Alexander J.E."/>
            <person name="Rich S.A."/>
            <person name="Livny J."/>
            <person name="Vlamakis H."/>
            <person name="Clish C."/>
            <person name="Bullock K."/>
            <person name="Deik A."/>
            <person name="Scott J."/>
            <person name="Pierce K.A."/>
            <person name="Xavier R.J."/>
            <person name="Alm E.J."/>
        </authorList>
    </citation>
    <scope>NUCLEOTIDE SEQUENCE [LARGE SCALE GENOMIC DNA]</scope>
    <source>
        <strain evidence="2 3">BIOML-A10</strain>
    </source>
</reference>
<sequence length="178" mass="19081">MNSAQKIDKSIQKMMTLGRRLGILFTALFIAVCCCSVVVVISIGLMAAQGNLYDPSKTVSVVVPLMYLLISGGATWTLRGISMDMAHGESPFTLSHARRISIIGWLFVAAAIGDLLFSPGFLSIVIGPFDLLGNAYSMFENLALPIDIGAVLGAVCCFSISAIWRYGALLQDQTEDLV</sequence>
<dbReference type="EMBL" id="WWTB01000019">
    <property type="protein sequence ID" value="MZJ86431.1"/>
    <property type="molecule type" value="Genomic_DNA"/>
</dbReference>
<accession>A0A6L8RKT5</accession>
<evidence type="ECO:0000313" key="2">
    <source>
        <dbReference type="EMBL" id="MZJ86431.1"/>
    </source>
</evidence>
<name>A0A6L8RKT5_9ACTN</name>
<keyword evidence="1" id="KW-1133">Transmembrane helix</keyword>
<feature type="transmembrane region" description="Helical" evidence="1">
    <location>
        <begin position="142"/>
        <end position="164"/>
    </location>
</feature>
<keyword evidence="1" id="KW-0812">Transmembrane</keyword>
<evidence type="ECO:0008006" key="4">
    <source>
        <dbReference type="Google" id="ProtNLM"/>
    </source>
</evidence>
<feature type="transmembrane region" description="Helical" evidence="1">
    <location>
        <begin position="21"/>
        <end position="47"/>
    </location>
</feature>
<protein>
    <recommendedName>
        <fullName evidence="4">DUF2975 domain-containing protein</fullName>
    </recommendedName>
</protein>